<dbReference type="AlphaFoldDB" id="A0A1E7FWU4"/>
<dbReference type="GO" id="GO:0008374">
    <property type="term" value="F:O-acyltransferase activity"/>
    <property type="evidence" value="ECO:0007669"/>
    <property type="project" value="InterPro"/>
</dbReference>
<dbReference type="Pfam" id="PF02450">
    <property type="entry name" value="LCAT"/>
    <property type="match status" value="1"/>
</dbReference>
<dbReference type="InParanoid" id="A0A1E7FWU4"/>
<gene>
    <name evidence="1" type="ORF">FRACYDRAFT_166543</name>
</gene>
<reference evidence="1 2" key="1">
    <citation type="submission" date="2016-09" db="EMBL/GenBank/DDBJ databases">
        <title>Extensive genetic diversity and differential bi-allelic expression allows diatom success in the polar Southern Ocean.</title>
        <authorList>
            <consortium name="DOE Joint Genome Institute"/>
            <person name="Mock T."/>
            <person name="Otillar R.P."/>
            <person name="Strauss J."/>
            <person name="Dupont C."/>
            <person name="Frickenhaus S."/>
            <person name="Maumus F."/>
            <person name="Mcmullan M."/>
            <person name="Sanges R."/>
            <person name="Schmutz J."/>
            <person name="Toseland A."/>
            <person name="Valas R."/>
            <person name="Veluchamy A."/>
            <person name="Ward B.J."/>
            <person name="Allen A."/>
            <person name="Barry K."/>
            <person name="Falciatore A."/>
            <person name="Ferrante M."/>
            <person name="Fortunato A.E."/>
            <person name="Gloeckner G."/>
            <person name="Gruber A."/>
            <person name="Hipkin R."/>
            <person name="Janech M."/>
            <person name="Kroth P."/>
            <person name="Leese F."/>
            <person name="Lindquist E."/>
            <person name="Lyon B.R."/>
            <person name="Martin J."/>
            <person name="Mayer C."/>
            <person name="Parker M."/>
            <person name="Quesneville H."/>
            <person name="Raymond J."/>
            <person name="Uhlig C."/>
            <person name="Valentin K.U."/>
            <person name="Worden A.Z."/>
            <person name="Armbrust E.V."/>
            <person name="Bowler C."/>
            <person name="Green B."/>
            <person name="Moulton V."/>
            <person name="Van Oosterhout C."/>
            <person name="Grigoriev I."/>
        </authorList>
    </citation>
    <scope>NUCLEOTIDE SEQUENCE [LARGE SCALE GENOMIC DNA]</scope>
    <source>
        <strain evidence="1 2">CCMP1102</strain>
    </source>
</reference>
<dbReference type="OrthoDB" id="190846at2759"/>
<dbReference type="Gene3D" id="3.40.50.1820">
    <property type="entry name" value="alpha/beta hydrolase"/>
    <property type="match status" value="1"/>
</dbReference>
<organism evidence="1 2">
    <name type="scientific">Fragilariopsis cylindrus CCMP1102</name>
    <dbReference type="NCBI Taxonomy" id="635003"/>
    <lineage>
        <taxon>Eukaryota</taxon>
        <taxon>Sar</taxon>
        <taxon>Stramenopiles</taxon>
        <taxon>Ochrophyta</taxon>
        <taxon>Bacillariophyta</taxon>
        <taxon>Bacillariophyceae</taxon>
        <taxon>Bacillariophycidae</taxon>
        <taxon>Bacillariales</taxon>
        <taxon>Bacillariaceae</taxon>
        <taxon>Fragilariopsis</taxon>
    </lineage>
</organism>
<keyword evidence="1" id="KW-0012">Acyltransferase</keyword>
<sequence>MVPGFVTSGLEVWKGKSCMKHFFRERIWGGYTSAQYWLRARNCVMENLALDPTTGGDPPDVKLRSSEGFQAADFFVGNDWIWGGYWVWSKILENLADLDYDSSTMTMEAYDWRLGMKILEDRDHYFTHLKHKIEAHYETAGQKVILTSHSMGAIVVHYFFAWVTEEESRGGGGGGKKWVDKHLHAFVNIAGAQLGVMKATSALMSGEMSDTVIMGGIGSVVERLIPRKARKELWSTWGSLWAMLPKGGDRIWSIGADLPETVPINENDAHAESAIPSRYHEAIKKQLFVMTDSEDDDTVDGAKDSVECNINDLLDPTTESIVNEALDQFSSRIGHTTQQAIDFLLKWGGGMGPFISPARLYSFNLQNREKPSYRTWHDSTQTPLPYAPNMKIYCMYGVGIDTERAYFYKRNPGEQGLFADDNSSEGGNTHVVDPPFILDTSIEDIKNKIVHGIKYSDGDGSVPLLSLGYMCSGPWRNKKSGLNPSGSKVIVREYGHRTEFTVDDPMRKGPHSTEHVDILGNVEMLQDYMKIVSDQDVDSLKDNIISDIEGIVKRIDADGGLQKPKRRWFH</sequence>
<dbReference type="KEGG" id="fcy:FRACYDRAFT_166543"/>
<dbReference type="SUPFAM" id="SSF53474">
    <property type="entry name" value="alpha/beta-Hydrolases"/>
    <property type="match status" value="1"/>
</dbReference>
<dbReference type="EMBL" id="KV784353">
    <property type="protein sequence ID" value="OEU22617.1"/>
    <property type="molecule type" value="Genomic_DNA"/>
</dbReference>
<dbReference type="InterPro" id="IPR003386">
    <property type="entry name" value="LACT/PDAT_acylTrfase"/>
</dbReference>
<dbReference type="Proteomes" id="UP000095751">
    <property type="component" value="Unassembled WGS sequence"/>
</dbReference>
<evidence type="ECO:0000313" key="2">
    <source>
        <dbReference type="Proteomes" id="UP000095751"/>
    </source>
</evidence>
<keyword evidence="2" id="KW-1185">Reference proteome</keyword>
<proteinExistence type="predicted"/>
<accession>A0A1E7FWU4</accession>
<dbReference type="GO" id="GO:0006629">
    <property type="term" value="P:lipid metabolic process"/>
    <property type="evidence" value="ECO:0007669"/>
    <property type="project" value="InterPro"/>
</dbReference>
<evidence type="ECO:0000313" key="1">
    <source>
        <dbReference type="EMBL" id="OEU22617.1"/>
    </source>
</evidence>
<protein>
    <submittedName>
        <fullName evidence="1">Lecithin:cholesterol acyltransferase</fullName>
    </submittedName>
</protein>
<name>A0A1E7FWU4_9STRA</name>
<keyword evidence="1" id="KW-0808">Transferase</keyword>
<dbReference type="PANTHER" id="PTHR11440">
    <property type="entry name" value="LECITHIN-CHOLESTEROL ACYLTRANSFERASE-RELATED"/>
    <property type="match status" value="1"/>
</dbReference>
<dbReference type="InterPro" id="IPR029058">
    <property type="entry name" value="AB_hydrolase_fold"/>
</dbReference>